<feature type="transmembrane region" description="Helical" evidence="8">
    <location>
        <begin position="68"/>
        <end position="86"/>
    </location>
</feature>
<feature type="transmembrane region" description="Helical" evidence="8">
    <location>
        <begin position="242"/>
        <end position="263"/>
    </location>
</feature>
<dbReference type="PANTHER" id="PTHR33908:SF11">
    <property type="entry name" value="MEMBRANE PROTEIN"/>
    <property type="match status" value="1"/>
</dbReference>
<organism evidence="10 11">
    <name type="scientific">Methanooceanicella nereidis</name>
    <dbReference type="NCBI Taxonomy" id="2052831"/>
    <lineage>
        <taxon>Archaea</taxon>
        <taxon>Methanobacteriati</taxon>
        <taxon>Methanobacteriota</taxon>
        <taxon>Stenosarchaea group</taxon>
        <taxon>Methanomicrobia</taxon>
        <taxon>Methanocellales</taxon>
        <taxon>Methanocellaceae</taxon>
        <taxon>Methanooceanicella</taxon>
    </lineage>
</organism>
<reference evidence="10 11" key="1">
    <citation type="submission" date="2017-11" db="EMBL/GenBank/DDBJ databases">
        <title>Isolation and Characterization of Family Methanocellaceae Species from Potential Methane Hydrate Area Offshore Southwestern Taiwan.</title>
        <authorList>
            <person name="Zhang W.-L."/>
            <person name="Chen W.-C."/>
            <person name="Lai M.-C."/>
            <person name="Chen S.-C."/>
        </authorList>
    </citation>
    <scope>NUCLEOTIDE SEQUENCE [LARGE SCALE GENOMIC DNA]</scope>
    <source>
        <strain evidence="10 11">CWC-04</strain>
    </source>
</reference>
<evidence type="ECO:0000256" key="3">
    <source>
        <dbReference type="ARBA" id="ARBA00022676"/>
    </source>
</evidence>
<keyword evidence="11" id="KW-1185">Reference proteome</keyword>
<feature type="transmembrane region" description="Helical" evidence="8">
    <location>
        <begin position="175"/>
        <end position="196"/>
    </location>
</feature>
<sequence>MDQNLTGTYQSVHPGVTLMWLSGTSLQLFYNEAMEFSEKLFFASIPVALATTIGIVIAYYLLKKIFNTEIAFVCAVLLALEPFLVAHSRVVQLDALVSTFMILSVLSLIAYLKYNDRKIYLYSTGIFTGLALLTKLSAIFLLPFIIFAIITWYLLDILGPEHKNVLSKENISNWIKILLSLGIIIVLTYVILWPSMWVAPLETLQYVFGGVEWAATTPHGSGFYMGEISDGNYDASFYPVAILMRATPIILFSAFLSLFYLGMNIHKRGVSDNEKVMILIVSFILLFIVQMTLGDKKFDRYILPVFPALGILASIGLCSFANTVYERSPNFSFNGINIKERINKKTVLSILLLAIALIQATTLISLHPYCLSYFNPLAFGGPSNATNMLVVGWGEGGDLAAKYLNEKPNATDLLVADQYPGFREYFNGHSKNMSEKICYMGRVYYVDYLVFYVSAVQRDWNKEIWDLYKDKEPEKVIMINGIEYCWIYKA</sequence>
<keyword evidence="2" id="KW-1003">Cell membrane</keyword>
<feature type="transmembrane region" description="Helical" evidence="8">
    <location>
        <begin position="93"/>
        <end position="112"/>
    </location>
</feature>
<accession>A0AAP2RH40</accession>
<dbReference type="InterPro" id="IPR050297">
    <property type="entry name" value="LipidA_mod_glycosyltrf_83"/>
</dbReference>
<evidence type="ECO:0000256" key="5">
    <source>
        <dbReference type="ARBA" id="ARBA00022692"/>
    </source>
</evidence>
<comment type="subcellular location">
    <subcellularLocation>
        <location evidence="1">Cell membrane</location>
        <topology evidence="1">Multi-pass membrane protein</topology>
    </subcellularLocation>
</comment>
<dbReference type="Proteomes" id="UP001320159">
    <property type="component" value="Unassembled WGS sequence"/>
</dbReference>
<feature type="transmembrane region" description="Helical" evidence="8">
    <location>
        <begin position="42"/>
        <end position="62"/>
    </location>
</feature>
<feature type="domain" description="Glycosyltransferase RgtA/B/C/D-like" evidence="9">
    <location>
        <begin position="37"/>
        <end position="151"/>
    </location>
</feature>
<keyword evidence="6 8" id="KW-1133">Transmembrane helix</keyword>
<proteinExistence type="predicted"/>
<keyword evidence="4" id="KW-0808">Transferase</keyword>
<evidence type="ECO:0000256" key="1">
    <source>
        <dbReference type="ARBA" id="ARBA00004651"/>
    </source>
</evidence>
<gene>
    <name evidence="10" type="ORF">CUJ83_13950</name>
</gene>
<feature type="transmembrane region" description="Helical" evidence="8">
    <location>
        <begin position="132"/>
        <end position="155"/>
    </location>
</feature>
<evidence type="ECO:0000313" key="11">
    <source>
        <dbReference type="Proteomes" id="UP001320159"/>
    </source>
</evidence>
<dbReference type="GO" id="GO:0005886">
    <property type="term" value="C:plasma membrane"/>
    <property type="evidence" value="ECO:0007669"/>
    <property type="project" value="UniProtKB-SubCell"/>
</dbReference>
<name>A0AAP2RH40_9EURY</name>
<evidence type="ECO:0000256" key="7">
    <source>
        <dbReference type="ARBA" id="ARBA00023136"/>
    </source>
</evidence>
<feature type="transmembrane region" description="Helical" evidence="8">
    <location>
        <begin position="275"/>
        <end position="293"/>
    </location>
</feature>
<evidence type="ECO:0000256" key="4">
    <source>
        <dbReference type="ARBA" id="ARBA00022679"/>
    </source>
</evidence>
<protein>
    <recommendedName>
        <fullName evidence="9">Glycosyltransferase RgtA/B/C/D-like domain-containing protein</fullName>
    </recommendedName>
</protein>
<dbReference type="InterPro" id="IPR038731">
    <property type="entry name" value="RgtA/B/C-like"/>
</dbReference>
<dbReference type="AlphaFoldDB" id="A0AAP2RH40"/>
<dbReference type="GO" id="GO:0016763">
    <property type="term" value="F:pentosyltransferase activity"/>
    <property type="evidence" value="ECO:0007669"/>
    <property type="project" value="TreeGrafter"/>
</dbReference>
<feature type="transmembrane region" description="Helical" evidence="8">
    <location>
        <begin position="346"/>
        <end position="366"/>
    </location>
</feature>
<feature type="transmembrane region" description="Helical" evidence="8">
    <location>
        <begin position="305"/>
        <end position="325"/>
    </location>
</feature>
<keyword evidence="3" id="KW-0328">Glycosyltransferase</keyword>
<keyword evidence="7 8" id="KW-0472">Membrane</keyword>
<evidence type="ECO:0000259" key="9">
    <source>
        <dbReference type="Pfam" id="PF13231"/>
    </source>
</evidence>
<evidence type="ECO:0000313" key="10">
    <source>
        <dbReference type="EMBL" id="MCD1296102.1"/>
    </source>
</evidence>
<dbReference type="EMBL" id="PGCK01000013">
    <property type="protein sequence ID" value="MCD1296102.1"/>
    <property type="molecule type" value="Genomic_DNA"/>
</dbReference>
<comment type="caution">
    <text evidence="10">The sequence shown here is derived from an EMBL/GenBank/DDBJ whole genome shotgun (WGS) entry which is preliminary data.</text>
</comment>
<evidence type="ECO:0000256" key="2">
    <source>
        <dbReference type="ARBA" id="ARBA00022475"/>
    </source>
</evidence>
<evidence type="ECO:0000256" key="6">
    <source>
        <dbReference type="ARBA" id="ARBA00022989"/>
    </source>
</evidence>
<dbReference type="GO" id="GO:0008610">
    <property type="term" value="P:lipid biosynthetic process"/>
    <property type="evidence" value="ECO:0007669"/>
    <property type="project" value="UniProtKB-ARBA"/>
</dbReference>
<keyword evidence="5 8" id="KW-0812">Transmembrane</keyword>
<evidence type="ECO:0000256" key="8">
    <source>
        <dbReference type="SAM" id="Phobius"/>
    </source>
</evidence>
<dbReference type="Pfam" id="PF13231">
    <property type="entry name" value="PMT_2"/>
    <property type="match status" value="1"/>
</dbReference>
<dbReference type="PANTHER" id="PTHR33908">
    <property type="entry name" value="MANNOSYLTRANSFERASE YKCB-RELATED"/>
    <property type="match status" value="1"/>
</dbReference>